<keyword evidence="1" id="KW-0479">Metal-binding</keyword>
<feature type="domain" description="B30.2/SPRY" evidence="6">
    <location>
        <begin position="467"/>
        <end position="685"/>
    </location>
</feature>
<dbReference type="InterPro" id="IPR013083">
    <property type="entry name" value="Znf_RING/FYVE/PHD"/>
</dbReference>
<keyword evidence="8" id="KW-1185">Reference proteome</keyword>
<dbReference type="InterPro" id="IPR001841">
    <property type="entry name" value="Znf_RING"/>
</dbReference>
<evidence type="ECO:0000256" key="4">
    <source>
        <dbReference type="PROSITE-ProRule" id="PRU00175"/>
    </source>
</evidence>
<dbReference type="EMBL" id="NEDP02005383">
    <property type="protein sequence ID" value="OWF41546.1"/>
    <property type="molecule type" value="Genomic_DNA"/>
</dbReference>
<dbReference type="PROSITE" id="PS50089">
    <property type="entry name" value="ZF_RING_2"/>
    <property type="match status" value="1"/>
</dbReference>
<dbReference type="GO" id="GO:0061630">
    <property type="term" value="F:ubiquitin protein ligase activity"/>
    <property type="evidence" value="ECO:0007669"/>
    <property type="project" value="TreeGrafter"/>
</dbReference>
<feature type="domain" description="RING-type" evidence="5">
    <location>
        <begin position="8"/>
        <end position="41"/>
    </location>
</feature>
<dbReference type="Proteomes" id="UP000242188">
    <property type="component" value="Unassembled WGS sequence"/>
</dbReference>
<evidence type="ECO:0000256" key="2">
    <source>
        <dbReference type="ARBA" id="ARBA00022771"/>
    </source>
</evidence>
<protein>
    <submittedName>
        <fullName evidence="7">E3 ubiquitin-protein ligase MID2</fullName>
    </submittedName>
</protein>
<dbReference type="InterPro" id="IPR047153">
    <property type="entry name" value="TRIM45/56/19-like"/>
</dbReference>
<dbReference type="Gene3D" id="3.30.160.60">
    <property type="entry name" value="Classic Zinc Finger"/>
    <property type="match status" value="1"/>
</dbReference>
<gene>
    <name evidence="7" type="ORF">KP79_PYT11868</name>
</gene>
<evidence type="ECO:0000259" key="6">
    <source>
        <dbReference type="PROSITE" id="PS50188"/>
    </source>
</evidence>
<evidence type="ECO:0000313" key="8">
    <source>
        <dbReference type="Proteomes" id="UP000242188"/>
    </source>
</evidence>
<dbReference type="Gene3D" id="3.30.40.10">
    <property type="entry name" value="Zinc/RING finger domain, C3HC4 (zinc finger)"/>
    <property type="match status" value="1"/>
</dbReference>
<dbReference type="SMART" id="SM00184">
    <property type="entry name" value="RING"/>
    <property type="match status" value="1"/>
</dbReference>
<evidence type="ECO:0000256" key="3">
    <source>
        <dbReference type="ARBA" id="ARBA00022833"/>
    </source>
</evidence>
<dbReference type="InterPro" id="IPR043136">
    <property type="entry name" value="B30.2/SPRY_sf"/>
</dbReference>
<dbReference type="SUPFAM" id="SSF57850">
    <property type="entry name" value="RING/U-box"/>
    <property type="match status" value="1"/>
</dbReference>
<name>A0A210PYI0_MIZYE</name>
<reference evidence="7 8" key="1">
    <citation type="journal article" date="2017" name="Nat. Ecol. Evol.">
        <title>Scallop genome provides insights into evolution of bilaterian karyotype and development.</title>
        <authorList>
            <person name="Wang S."/>
            <person name="Zhang J."/>
            <person name="Jiao W."/>
            <person name="Li J."/>
            <person name="Xun X."/>
            <person name="Sun Y."/>
            <person name="Guo X."/>
            <person name="Huan P."/>
            <person name="Dong B."/>
            <person name="Zhang L."/>
            <person name="Hu X."/>
            <person name="Sun X."/>
            <person name="Wang J."/>
            <person name="Zhao C."/>
            <person name="Wang Y."/>
            <person name="Wang D."/>
            <person name="Huang X."/>
            <person name="Wang R."/>
            <person name="Lv J."/>
            <person name="Li Y."/>
            <person name="Zhang Z."/>
            <person name="Liu B."/>
            <person name="Lu W."/>
            <person name="Hui Y."/>
            <person name="Liang J."/>
            <person name="Zhou Z."/>
            <person name="Hou R."/>
            <person name="Li X."/>
            <person name="Liu Y."/>
            <person name="Li H."/>
            <person name="Ning X."/>
            <person name="Lin Y."/>
            <person name="Zhao L."/>
            <person name="Xing Q."/>
            <person name="Dou J."/>
            <person name="Li Y."/>
            <person name="Mao J."/>
            <person name="Guo H."/>
            <person name="Dou H."/>
            <person name="Li T."/>
            <person name="Mu C."/>
            <person name="Jiang W."/>
            <person name="Fu Q."/>
            <person name="Fu X."/>
            <person name="Miao Y."/>
            <person name="Liu J."/>
            <person name="Yu Q."/>
            <person name="Li R."/>
            <person name="Liao H."/>
            <person name="Li X."/>
            <person name="Kong Y."/>
            <person name="Jiang Z."/>
            <person name="Chourrout D."/>
            <person name="Li R."/>
            <person name="Bao Z."/>
        </authorList>
    </citation>
    <scope>NUCLEOTIDE SEQUENCE [LARGE SCALE GENOMIC DNA]</scope>
    <source>
        <strain evidence="7 8">PY_sf001</strain>
    </source>
</reference>
<evidence type="ECO:0000259" key="5">
    <source>
        <dbReference type="PROSITE" id="PS50089"/>
    </source>
</evidence>
<dbReference type="PANTHER" id="PTHR25462">
    <property type="entry name" value="BONUS, ISOFORM C-RELATED"/>
    <property type="match status" value="1"/>
</dbReference>
<dbReference type="InterPro" id="IPR001870">
    <property type="entry name" value="B30.2/SPRY"/>
</dbReference>
<dbReference type="OrthoDB" id="6068645at2759"/>
<keyword evidence="2 4" id="KW-0863">Zinc-finger</keyword>
<sequence length="698" mass="78644">MDESLLSCPICLDIFRDPVNLPCAHTYCRPCLNDLASRKCPDPQRSPWQSNLTDQERYQQQKRRVLECPECRQVGVLDEKGVAGLPKNYLIATIVQKFAPDQKYPEPLVPCDACESVPPRNAVRSCTQCQTSYCKFCCEELHPRRGALAKHELFDPRERDIDEHLFPTKVLNDLFCEKCQVVLRREAELAVASHKGMGHTLVGIRQAVSQQMTSLKASILDMEVVKRELAKQVGDKESEFQITKEAEVSKLREINREIERIGKVIQDRQTKLRAETKLGFTGYFIKTETELDRARQKLVQATGLIGEGQALLEVNGHGTQSELVTNMIALQRRMEQTKDKLEFTFSEDQKVSQLPATADAAIRRIQNALTDTTAGQIDGIIRDSMGGGDMLEEKVQIPVVGRRWGENGASVVLEWSHGDGRVFDIQLQCDVGTERSTREIYGVCDTGVVVTRLWHDTTYRVSVWVQGRPGTKGFVDVTTLPAITSDVVFDAKKASKEIVVDSDGMRLLGKGAGNDVKFQELNCPTIAGTFGLRELTGAYNYWELKVKYRMGHLLKTAHEWAFDLGICCAHKVGYGDGTGRTYTTHTSYTCRAVKYGKKFVRLEFGVNGRMNLMPAKDLEWSNDDFYLHFGFFLNLKTRTFSVLDSANNCILYTFNDIKVAKSCLPMFSVSKKKNTIQEMSLGVRSQTTVPHVIYEKLV</sequence>
<dbReference type="Pfam" id="PF13445">
    <property type="entry name" value="zf-RING_UBOX"/>
    <property type="match status" value="1"/>
</dbReference>
<evidence type="ECO:0000256" key="1">
    <source>
        <dbReference type="ARBA" id="ARBA00022723"/>
    </source>
</evidence>
<dbReference type="InterPro" id="IPR027370">
    <property type="entry name" value="Znf-RING_euk"/>
</dbReference>
<proteinExistence type="predicted"/>
<dbReference type="CDD" id="cd19801">
    <property type="entry name" value="Bbox1_MID"/>
    <property type="match status" value="1"/>
</dbReference>
<dbReference type="Gene3D" id="2.60.120.920">
    <property type="match status" value="1"/>
</dbReference>
<evidence type="ECO:0000313" key="7">
    <source>
        <dbReference type="EMBL" id="OWF41546.1"/>
    </source>
</evidence>
<comment type="caution">
    <text evidence="7">The sequence shown here is derived from an EMBL/GenBank/DDBJ whole genome shotgun (WGS) entry which is preliminary data.</text>
</comment>
<dbReference type="PROSITE" id="PS00518">
    <property type="entry name" value="ZF_RING_1"/>
    <property type="match status" value="1"/>
</dbReference>
<organism evidence="7 8">
    <name type="scientific">Mizuhopecten yessoensis</name>
    <name type="common">Japanese scallop</name>
    <name type="synonym">Patinopecten yessoensis</name>
    <dbReference type="NCBI Taxonomy" id="6573"/>
    <lineage>
        <taxon>Eukaryota</taxon>
        <taxon>Metazoa</taxon>
        <taxon>Spiralia</taxon>
        <taxon>Lophotrochozoa</taxon>
        <taxon>Mollusca</taxon>
        <taxon>Bivalvia</taxon>
        <taxon>Autobranchia</taxon>
        <taxon>Pteriomorphia</taxon>
        <taxon>Pectinida</taxon>
        <taxon>Pectinoidea</taxon>
        <taxon>Pectinidae</taxon>
        <taxon>Mizuhopecten</taxon>
    </lineage>
</organism>
<dbReference type="InterPro" id="IPR017907">
    <property type="entry name" value="Znf_RING_CS"/>
</dbReference>
<accession>A0A210PYI0</accession>
<keyword evidence="3" id="KW-0862">Zinc</keyword>
<dbReference type="GO" id="GO:0008270">
    <property type="term" value="F:zinc ion binding"/>
    <property type="evidence" value="ECO:0007669"/>
    <property type="project" value="UniProtKB-KW"/>
</dbReference>
<dbReference type="AlphaFoldDB" id="A0A210PYI0"/>
<dbReference type="PANTHER" id="PTHR25462:SF296">
    <property type="entry name" value="MEIOTIC P26, ISOFORM F"/>
    <property type="match status" value="1"/>
</dbReference>
<dbReference type="PROSITE" id="PS50188">
    <property type="entry name" value="B302_SPRY"/>
    <property type="match status" value="1"/>
</dbReference>